<dbReference type="InterPro" id="IPR051782">
    <property type="entry name" value="ABC_Transporter_VariousFunc"/>
</dbReference>
<keyword evidence="2" id="KW-0547">Nucleotide-binding</keyword>
<keyword evidence="1" id="KW-0813">Transport</keyword>
<evidence type="ECO:0000256" key="3">
    <source>
        <dbReference type="ARBA" id="ARBA00022840"/>
    </source>
</evidence>
<reference evidence="5 6" key="1">
    <citation type="submission" date="2018-03" db="EMBL/GenBank/DDBJ databases">
        <title>Bioinformatic expansion and discovery of thiopeptide antibiotics.</title>
        <authorList>
            <person name="Schwalen C.J."/>
            <person name="Hudson G.A."/>
            <person name="Mitchell D.A."/>
        </authorList>
    </citation>
    <scope>NUCLEOTIDE SEQUENCE [LARGE SCALE GENOMIC DNA]</scope>
    <source>
        <strain evidence="5 6">NRRL 8041</strain>
    </source>
</reference>
<dbReference type="CDD" id="cd03230">
    <property type="entry name" value="ABC_DR_subfamily_A"/>
    <property type="match status" value="1"/>
</dbReference>
<evidence type="ECO:0000256" key="1">
    <source>
        <dbReference type="ARBA" id="ARBA00022448"/>
    </source>
</evidence>
<dbReference type="InterPro" id="IPR003593">
    <property type="entry name" value="AAA+_ATPase"/>
</dbReference>
<proteinExistence type="predicted"/>
<dbReference type="PANTHER" id="PTHR42939:SF1">
    <property type="entry name" value="ABC TRANSPORTER ATP-BINDING PROTEIN ALBC-RELATED"/>
    <property type="match status" value="1"/>
</dbReference>
<keyword evidence="3 5" id="KW-0067">ATP-binding</keyword>
<dbReference type="PROSITE" id="PS00211">
    <property type="entry name" value="ABC_TRANSPORTER_1"/>
    <property type="match status" value="1"/>
</dbReference>
<dbReference type="SMART" id="SM00382">
    <property type="entry name" value="AAA"/>
    <property type="match status" value="1"/>
</dbReference>
<dbReference type="OrthoDB" id="6198786at2"/>
<accession>A0A318NIU4</accession>
<dbReference type="PROSITE" id="PS50893">
    <property type="entry name" value="ABC_TRANSPORTER_2"/>
    <property type="match status" value="1"/>
</dbReference>
<dbReference type="GO" id="GO:0005524">
    <property type="term" value="F:ATP binding"/>
    <property type="evidence" value="ECO:0007669"/>
    <property type="project" value="UniProtKB-KW"/>
</dbReference>
<sequence>MAISIAGLTLGYGDHIVLAGFSLEVRPGEAVALRGPNGAGKSTLLRCVAGLHAPREGTVTVAGSPVDERAVGFRRAVVAMLDDVAWYPSLTVREHVDLVQMLNRPLADSWWDPPDLLELLALDTVADDSPARLSSGQRQRLTLAMAFARPSRVLLLDEPERHLDTAGRQIVIDLLRIYLGRNGAALLATHDPDLAEACRVVEVTASKRARETG</sequence>
<dbReference type="PANTHER" id="PTHR42939">
    <property type="entry name" value="ABC TRANSPORTER ATP-BINDING PROTEIN ALBC-RELATED"/>
    <property type="match status" value="1"/>
</dbReference>
<evidence type="ECO:0000256" key="2">
    <source>
        <dbReference type="ARBA" id="ARBA00022741"/>
    </source>
</evidence>
<feature type="domain" description="ABC transporter" evidence="4">
    <location>
        <begin position="3"/>
        <end position="213"/>
    </location>
</feature>
<comment type="caution">
    <text evidence="5">The sequence shown here is derived from an EMBL/GenBank/DDBJ whole genome shotgun (WGS) entry which is preliminary data.</text>
</comment>
<protein>
    <submittedName>
        <fullName evidence="5">Heme ABC exporter ATP-binding protein CcmA</fullName>
    </submittedName>
</protein>
<dbReference type="Gene3D" id="3.40.50.300">
    <property type="entry name" value="P-loop containing nucleotide triphosphate hydrolases"/>
    <property type="match status" value="1"/>
</dbReference>
<dbReference type="InterPro" id="IPR017871">
    <property type="entry name" value="ABC_transporter-like_CS"/>
</dbReference>
<dbReference type="EMBL" id="PYBV01000031">
    <property type="protein sequence ID" value="PYC66678.1"/>
    <property type="molecule type" value="Genomic_DNA"/>
</dbReference>
<dbReference type="SUPFAM" id="SSF52540">
    <property type="entry name" value="P-loop containing nucleoside triphosphate hydrolases"/>
    <property type="match status" value="1"/>
</dbReference>
<dbReference type="AlphaFoldDB" id="A0A318NIU4"/>
<dbReference type="RefSeq" id="WP_110565939.1">
    <property type="nucleotide sequence ID" value="NZ_PYBV01000031.1"/>
</dbReference>
<dbReference type="InterPro" id="IPR003439">
    <property type="entry name" value="ABC_transporter-like_ATP-bd"/>
</dbReference>
<evidence type="ECO:0000313" key="5">
    <source>
        <dbReference type="EMBL" id="PYC66678.1"/>
    </source>
</evidence>
<gene>
    <name evidence="5" type="ORF">C7C45_23855</name>
</gene>
<organism evidence="5 6">
    <name type="scientific">Micromonospora arborensis</name>
    <dbReference type="NCBI Taxonomy" id="2116518"/>
    <lineage>
        <taxon>Bacteria</taxon>
        <taxon>Bacillati</taxon>
        <taxon>Actinomycetota</taxon>
        <taxon>Actinomycetes</taxon>
        <taxon>Micromonosporales</taxon>
        <taxon>Micromonosporaceae</taxon>
        <taxon>Micromonospora</taxon>
    </lineage>
</organism>
<dbReference type="GO" id="GO:0016887">
    <property type="term" value="F:ATP hydrolysis activity"/>
    <property type="evidence" value="ECO:0007669"/>
    <property type="project" value="InterPro"/>
</dbReference>
<evidence type="ECO:0000313" key="6">
    <source>
        <dbReference type="Proteomes" id="UP000248333"/>
    </source>
</evidence>
<evidence type="ECO:0000259" key="4">
    <source>
        <dbReference type="PROSITE" id="PS50893"/>
    </source>
</evidence>
<keyword evidence="6" id="KW-1185">Reference proteome</keyword>
<dbReference type="Proteomes" id="UP000248333">
    <property type="component" value="Unassembled WGS sequence"/>
</dbReference>
<name>A0A318NIU4_9ACTN</name>
<dbReference type="Pfam" id="PF00005">
    <property type="entry name" value="ABC_tran"/>
    <property type="match status" value="1"/>
</dbReference>
<dbReference type="InterPro" id="IPR027417">
    <property type="entry name" value="P-loop_NTPase"/>
</dbReference>